<keyword evidence="2" id="KW-0521">NADP</keyword>
<keyword evidence="3" id="KW-0560">Oxidoreductase</keyword>
<protein>
    <submittedName>
        <fullName evidence="6">NAD(P)-binding protein</fullName>
    </submittedName>
</protein>
<dbReference type="GO" id="GO:0016491">
    <property type="term" value="F:oxidoreductase activity"/>
    <property type="evidence" value="ECO:0007669"/>
    <property type="project" value="UniProtKB-KW"/>
</dbReference>
<keyword evidence="5" id="KW-0472">Membrane</keyword>
<gene>
    <name evidence="6" type="ORF">FISHEDRAFT_63782</name>
</gene>
<dbReference type="Pfam" id="PF00106">
    <property type="entry name" value="adh_short"/>
    <property type="match status" value="1"/>
</dbReference>
<evidence type="ECO:0000313" key="6">
    <source>
        <dbReference type="EMBL" id="KIY52390.1"/>
    </source>
</evidence>
<dbReference type="PANTHER" id="PTHR43618:SF18">
    <property type="entry name" value="SHORT CHAIN DEHYDROGENASE_REDUCTASE FAMILY (AFU_ORTHOLOGUE AFUA_5G12480)"/>
    <property type="match status" value="1"/>
</dbReference>
<dbReference type="InterPro" id="IPR052178">
    <property type="entry name" value="Sec_Metab_Biosynth_SDR"/>
</dbReference>
<proteinExistence type="inferred from homology"/>
<dbReference type="SUPFAM" id="SSF51735">
    <property type="entry name" value="NAD(P)-binding Rossmann-fold domains"/>
    <property type="match status" value="1"/>
</dbReference>
<keyword evidence="5" id="KW-1133">Transmembrane helix</keyword>
<evidence type="ECO:0000256" key="1">
    <source>
        <dbReference type="ARBA" id="ARBA00006484"/>
    </source>
</evidence>
<accession>A0A0D7AKJ9</accession>
<keyword evidence="5" id="KW-0812">Transmembrane</keyword>
<evidence type="ECO:0000256" key="4">
    <source>
        <dbReference type="RuleBase" id="RU000363"/>
    </source>
</evidence>
<sequence>MTLTPLPDYSPETLFGVDGLVVVIIGGGTGLGLIMASALENNGATVYIIGRRLDVLTAAASDHSKFNKIIPVQGDITNRDSLLTVVETVKREQGHIDLLINNAGIARDFYPHPLPTPTATGIPSIAAFQRVLWESSSPAGFADTFATNVTAAYDTTVAFLELLHEGNLRQGPRPHRTSQVITVSSSGAFRVDSRVLSPSYTMSKAASTQLGRLLANLLSPWNIRSNVLAPGVWPSEMTTHPVSGVSLSPEVLAQSVPLRRVGSKEDLAGTILFLASRAGAYVNGAVCDNAAAPGIWLVDGGRVGSVASNYS</sequence>
<keyword evidence="7" id="KW-1185">Reference proteome</keyword>
<dbReference type="Proteomes" id="UP000054144">
    <property type="component" value="Unassembled WGS sequence"/>
</dbReference>
<evidence type="ECO:0000256" key="5">
    <source>
        <dbReference type="SAM" id="Phobius"/>
    </source>
</evidence>
<comment type="similarity">
    <text evidence="1 4">Belongs to the short-chain dehydrogenases/reductases (SDR) family.</text>
</comment>
<dbReference type="OrthoDB" id="2962696at2759"/>
<dbReference type="Gene3D" id="3.40.50.720">
    <property type="entry name" value="NAD(P)-binding Rossmann-like Domain"/>
    <property type="match status" value="1"/>
</dbReference>
<name>A0A0D7AKJ9_9AGAR</name>
<dbReference type="PANTHER" id="PTHR43618">
    <property type="entry name" value="7-ALPHA-HYDROXYSTEROID DEHYDROGENASE"/>
    <property type="match status" value="1"/>
</dbReference>
<dbReference type="InterPro" id="IPR002347">
    <property type="entry name" value="SDR_fam"/>
</dbReference>
<feature type="transmembrane region" description="Helical" evidence="5">
    <location>
        <begin position="20"/>
        <end position="39"/>
    </location>
</feature>
<dbReference type="InterPro" id="IPR036291">
    <property type="entry name" value="NAD(P)-bd_dom_sf"/>
</dbReference>
<dbReference type="AlphaFoldDB" id="A0A0D7AKJ9"/>
<evidence type="ECO:0000256" key="2">
    <source>
        <dbReference type="ARBA" id="ARBA00022857"/>
    </source>
</evidence>
<dbReference type="PRINTS" id="PR00080">
    <property type="entry name" value="SDRFAMILY"/>
</dbReference>
<dbReference type="PRINTS" id="PR00081">
    <property type="entry name" value="GDHRDH"/>
</dbReference>
<evidence type="ECO:0000256" key="3">
    <source>
        <dbReference type="ARBA" id="ARBA00023002"/>
    </source>
</evidence>
<dbReference type="CDD" id="cd05233">
    <property type="entry name" value="SDR_c"/>
    <property type="match status" value="1"/>
</dbReference>
<reference evidence="6 7" key="1">
    <citation type="journal article" date="2015" name="Fungal Genet. Biol.">
        <title>Evolution of novel wood decay mechanisms in Agaricales revealed by the genome sequences of Fistulina hepatica and Cylindrobasidium torrendii.</title>
        <authorList>
            <person name="Floudas D."/>
            <person name="Held B.W."/>
            <person name="Riley R."/>
            <person name="Nagy L.G."/>
            <person name="Koehler G."/>
            <person name="Ransdell A.S."/>
            <person name="Younus H."/>
            <person name="Chow J."/>
            <person name="Chiniquy J."/>
            <person name="Lipzen A."/>
            <person name="Tritt A."/>
            <person name="Sun H."/>
            <person name="Haridas S."/>
            <person name="LaButti K."/>
            <person name="Ohm R.A."/>
            <person name="Kues U."/>
            <person name="Blanchette R.A."/>
            <person name="Grigoriev I.V."/>
            <person name="Minto R.E."/>
            <person name="Hibbett D.S."/>
        </authorList>
    </citation>
    <scope>NUCLEOTIDE SEQUENCE [LARGE SCALE GENOMIC DNA]</scope>
    <source>
        <strain evidence="6 7">ATCC 64428</strain>
    </source>
</reference>
<organism evidence="6 7">
    <name type="scientific">Fistulina hepatica ATCC 64428</name>
    <dbReference type="NCBI Taxonomy" id="1128425"/>
    <lineage>
        <taxon>Eukaryota</taxon>
        <taxon>Fungi</taxon>
        <taxon>Dikarya</taxon>
        <taxon>Basidiomycota</taxon>
        <taxon>Agaricomycotina</taxon>
        <taxon>Agaricomycetes</taxon>
        <taxon>Agaricomycetidae</taxon>
        <taxon>Agaricales</taxon>
        <taxon>Fistulinaceae</taxon>
        <taxon>Fistulina</taxon>
    </lineage>
</organism>
<dbReference type="EMBL" id="KN881643">
    <property type="protein sequence ID" value="KIY52390.1"/>
    <property type="molecule type" value="Genomic_DNA"/>
</dbReference>
<evidence type="ECO:0000313" key="7">
    <source>
        <dbReference type="Proteomes" id="UP000054144"/>
    </source>
</evidence>